<proteinExistence type="predicted"/>
<sequence length="127" mass="13833">MKISPDHIVSLQPDEIFVFGSNLAGMHAGGAARLALTQFGAVWGQGVGIQGQSYAIPTMQGGIETIKPYVDEFIEFARLNPQLNFLVTEIGCGIAGFTPEEIAPLFDAAKTRENIALPRRFREVLDR</sequence>
<evidence type="ECO:0000313" key="1">
    <source>
        <dbReference type="EMBL" id="HIY69114.1"/>
    </source>
</evidence>
<reference evidence="1" key="1">
    <citation type="journal article" date="2021" name="PeerJ">
        <title>Extensive microbial diversity within the chicken gut microbiome revealed by metagenomics and culture.</title>
        <authorList>
            <person name="Gilroy R."/>
            <person name="Ravi A."/>
            <person name="Getino M."/>
            <person name="Pursley I."/>
            <person name="Horton D.L."/>
            <person name="Alikhan N.F."/>
            <person name="Baker D."/>
            <person name="Gharbi K."/>
            <person name="Hall N."/>
            <person name="Watson M."/>
            <person name="Adriaenssens E.M."/>
            <person name="Foster-Nyarko E."/>
            <person name="Jarju S."/>
            <person name="Secka A."/>
            <person name="Antonio M."/>
            <person name="Oren A."/>
            <person name="Chaudhuri R.R."/>
            <person name="La Ragione R."/>
            <person name="Hildebrand F."/>
            <person name="Pallen M.J."/>
        </authorList>
    </citation>
    <scope>NUCLEOTIDE SEQUENCE</scope>
    <source>
        <strain evidence="1">5134</strain>
    </source>
</reference>
<dbReference type="EMBL" id="DXDA01000056">
    <property type="protein sequence ID" value="HIY69114.1"/>
    <property type="molecule type" value="Genomic_DNA"/>
</dbReference>
<evidence type="ECO:0000313" key="2">
    <source>
        <dbReference type="Proteomes" id="UP000886844"/>
    </source>
</evidence>
<reference evidence="1" key="2">
    <citation type="submission" date="2021-04" db="EMBL/GenBank/DDBJ databases">
        <authorList>
            <person name="Gilroy R."/>
        </authorList>
    </citation>
    <scope>NUCLEOTIDE SEQUENCE</scope>
    <source>
        <strain evidence="1">5134</strain>
    </source>
</reference>
<evidence type="ECO:0008006" key="3">
    <source>
        <dbReference type="Google" id="ProtNLM"/>
    </source>
</evidence>
<dbReference type="AlphaFoldDB" id="A0A9D1Z056"/>
<comment type="caution">
    <text evidence="1">The sequence shown here is derived from an EMBL/GenBank/DDBJ whole genome shotgun (WGS) entry which is preliminary data.</text>
</comment>
<gene>
    <name evidence="1" type="ORF">H9828_06830</name>
</gene>
<protein>
    <recommendedName>
        <fullName evidence="3">Bbp37</fullName>
    </recommendedName>
</protein>
<name>A0A9D1Z056_9BACT</name>
<organism evidence="1 2">
    <name type="scientific">Candidatus Alistipes intestinigallinarum</name>
    <dbReference type="NCBI Taxonomy" id="2838440"/>
    <lineage>
        <taxon>Bacteria</taxon>
        <taxon>Pseudomonadati</taxon>
        <taxon>Bacteroidota</taxon>
        <taxon>Bacteroidia</taxon>
        <taxon>Bacteroidales</taxon>
        <taxon>Rikenellaceae</taxon>
        <taxon>Alistipes</taxon>
    </lineage>
</organism>
<accession>A0A9D1Z056</accession>
<dbReference type="Proteomes" id="UP000886844">
    <property type="component" value="Unassembled WGS sequence"/>
</dbReference>